<accession>A0A9P4M6G3</accession>
<gene>
    <name evidence="1" type="ORF">NA57DRAFT_76468</name>
</gene>
<name>A0A9P4M6G3_9PEZI</name>
<evidence type="ECO:0000313" key="2">
    <source>
        <dbReference type="Proteomes" id="UP000799772"/>
    </source>
</evidence>
<dbReference type="Proteomes" id="UP000799772">
    <property type="component" value="Unassembled WGS sequence"/>
</dbReference>
<dbReference type="PANTHER" id="PTHR37540:SF5">
    <property type="entry name" value="TRANSCRIPTION FACTOR DOMAIN-CONTAINING PROTEIN"/>
    <property type="match status" value="1"/>
</dbReference>
<dbReference type="OrthoDB" id="4159781at2759"/>
<dbReference type="EMBL" id="ML978126">
    <property type="protein sequence ID" value="KAF2099238.1"/>
    <property type="molecule type" value="Genomic_DNA"/>
</dbReference>
<sequence length="432" mass="48844">MFQFININHGKDAKPSDAKTRNIIRKQAMQKAGLWRQRKGKVPRYALDLQDSASLPASVIAIGSPVSRFFISEVITDDTSEENSDSQRHCRQTGSRVTWTVKCCQSFARDPADCLLGMQDPFPLLSISYLDPGCGRRNPFIRYPLDMDLQMHILIDHLSNDIRINWRISRTLWLPATITDASAFYQLLSNICLGLGALDPSNNEYSQLSLVYHRLAVRSVNNRLSNFARHDAGGIISSILALAGYANILADYEMLNSHLEAIMKVVKLAGGWPELELPEQARTLLSSIDRRHEVDPRLQIPLDISPTHCDTVESFVLSNSSLPQPFADCDPDCETRLSDVLQDLSTMDKSLNHELSTDFTIWENAFDYQMSGISISPPLRRILMIQPRSEKTKRLIFPFQEAVRVAALLSLASIKRRSNSFHEHSRLHLTRL</sequence>
<protein>
    <submittedName>
        <fullName evidence="1">Uncharacterized protein</fullName>
    </submittedName>
</protein>
<comment type="caution">
    <text evidence="1">The sequence shown here is derived from an EMBL/GenBank/DDBJ whole genome shotgun (WGS) entry which is preliminary data.</text>
</comment>
<reference evidence="1" key="1">
    <citation type="journal article" date="2020" name="Stud. Mycol.">
        <title>101 Dothideomycetes genomes: a test case for predicting lifestyles and emergence of pathogens.</title>
        <authorList>
            <person name="Haridas S."/>
            <person name="Albert R."/>
            <person name="Binder M."/>
            <person name="Bloem J."/>
            <person name="Labutti K."/>
            <person name="Salamov A."/>
            <person name="Andreopoulos B."/>
            <person name="Baker S."/>
            <person name="Barry K."/>
            <person name="Bills G."/>
            <person name="Bluhm B."/>
            <person name="Cannon C."/>
            <person name="Castanera R."/>
            <person name="Culley D."/>
            <person name="Daum C."/>
            <person name="Ezra D."/>
            <person name="Gonzalez J."/>
            <person name="Henrissat B."/>
            <person name="Kuo A."/>
            <person name="Liang C."/>
            <person name="Lipzen A."/>
            <person name="Lutzoni F."/>
            <person name="Magnuson J."/>
            <person name="Mondo S."/>
            <person name="Nolan M."/>
            <person name="Ohm R."/>
            <person name="Pangilinan J."/>
            <person name="Park H.-J."/>
            <person name="Ramirez L."/>
            <person name="Alfaro M."/>
            <person name="Sun H."/>
            <person name="Tritt A."/>
            <person name="Yoshinaga Y."/>
            <person name="Zwiers L.-H."/>
            <person name="Turgeon B."/>
            <person name="Goodwin S."/>
            <person name="Spatafora J."/>
            <person name="Crous P."/>
            <person name="Grigoriev I."/>
        </authorList>
    </citation>
    <scope>NUCLEOTIDE SEQUENCE</scope>
    <source>
        <strain evidence="1">CBS 133067</strain>
    </source>
</reference>
<dbReference type="PANTHER" id="PTHR37540">
    <property type="entry name" value="TRANSCRIPTION FACTOR (ACR-2), PUTATIVE-RELATED-RELATED"/>
    <property type="match status" value="1"/>
</dbReference>
<organism evidence="1 2">
    <name type="scientific">Rhizodiscina lignyota</name>
    <dbReference type="NCBI Taxonomy" id="1504668"/>
    <lineage>
        <taxon>Eukaryota</taxon>
        <taxon>Fungi</taxon>
        <taxon>Dikarya</taxon>
        <taxon>Ascomycota</taxon>
        <taxon>Pezizomycotina</taxon>
        <taxon>Dothideomycetes</taxon>
        <taxon>Pleosporomycetidae</taxon>
        <taxon>Aulographales</taxon>
        <taxon>Rhizodiscinaceae</taxon>
        <taxon>Rhizodiscina</taxon>
    </lineage>
</organism>
<keyword evidence="2" id="KW-1185">Reference proteome</keyword>
<proteinExistence type="predicted"/>
<dbReference type="AlphaFoldDB" id="A0A9P4M6G3"/>
<evidence type="ECO:0000313" key="1">
    <source>
        <dbReference type="EMBL" id="KAF2099238.1"/>
    </source>
</evidence>